<dbReference type="InterPro" id="IPR003265">
    <property type="entry name" value="HhH-GPD_domain"/>
</dbReference>
<dbReference type="GO" id="GO:0006285">
    <property type="term" value="P:base-excision repair, AP site formation"/>
    <property type="evidence" value="ECO:0007669"/>
    <property type="project" value="TreeGrafter"/>
</dbReference>
<evidence type="ECO:0000313" key="8">
    <source>
        <dbReference type="Proteomes" id="UP001106592"/>
    </source>
</evidence>
<name>A0A9Q2XLV6_9PSED</name>
<dbReference type="EC" id="3.2.2.21" evidence="3"/>
<dbReference type="Pfam" id="PF00730">
    <property type="entry name" value="HhH-GPD"/>
    <property type="match status" value="1"/>
</dbReference>
<evidence type="ECO:0000256" key="5">
    <source>
        <dbReference type="ARBA" id="ARBA00023204"/>
    </source>
</evidence>
<dbReference type="PANTHER" id="PTHR43003:SF5">
    <property type="entry name" value="DNA-3-METHYLADENINE GLYCOSYLASE"/>
    <property type="match status" value="1"/>
</dbReference>
<comment type="caution">
    <text evidence="7">The sequence shown here is derived from an EMBL/GenBank/DDBJ whole genome shotgun (WGS) entry which is preliminary data.</text>
</comment>
<dbReference type="GO" id="GO:0032131">
    <property type="term" value="F:alkylated DNA binding"/>
    <property type="evidence" value="ECO:0007669"/>
    <property type="project" value="TreeGrafter"/>
</dbReference>
<feature type="domain" description="HhH-GPD" evidence="6">
    <location>
        <begin position="49"/>
        <end position="205"/>
    </location>
</feature>
<dbReference type="AlphaFoldDB" id="A0A9Q2XLV6"/>
<proteinExistence type="inferred from homology"/>
<dbReference type="GO" id="GO:0043916">
    <property type="term" value="F:DNA-7-methylguanine glycosylase activity"/>
    <property type="evidence" value="ECO:0007669"/>
    <property type="project" value="TreeGrafter"/>
</dbReference>
<dbReference type="Proteomes" id="UP001106592">
    <property type="component" value="Unassembled WGS sequence"/>
</dbReference>
<keyword evidence="4" id="KW-0227">DNA damage</keyword>
<evidence type="ECO:0000256" key="4">
    <source>
        <dbReference type="ARBA" id="ARBA00022763"/>
    </source>
</evidence>
<dbReference type="GO" id="GO:0006307">
    <property type="term" value="P:DNA alkylation repair"/>
    <property type="evidence" value="ECO:0007669"/>
    <property type="project" value="TreeGrafter"/>
</dbReference>
<evidence type="ECO:0000256" key="2">
    <source>
        <dbReference type="ARBA" id="ARBA00010817"/>
    </source>
</evidence>
<dbReference type="CDD" id="cd00056">
    <property type="entry name" value="ENDO3c"/>
    <property type="match status" value="1"/>
</dbReference>
<dbReference type="PANTHER" id="PTHR43003">
    <property type="entry name" value="DNA-3-METHYLADENINE GLYCOSYLASE"/>
    <property type="match status" value="1"/>
</dbReference>
<keyword evidence="5" id="KW-0234">DNA repair</keyword>
<comment type="catalytic activity">
    <reaction evidence="1">
        <text>Hydrolysis of alkylated DNA, releasing 3-methyladenine, 3-methylguanine, 7-methylguanine and 7-methyladenine.</text>
        <dbReference type="EC" id="3.2.2.21"/>
    </reaction>
</comment>
<dbReference type="GO" id="GO:0008725">
    <property type="term" value="F:DNA-3-methyladenine glycosylase activity"/>
    <property type="evidence" value="ECO:0007669"/>
    <property type="project" value="TreeGrafter"/>
</dbReference>
<evidence type="ECO:0000313" key="7">
    <source>
        <dbReference type="EMBL" id="MBV6288554.1"/>
    </source>
</evidence>
<evidence type="ECO:0000256" key="3">
    <source>
        <dbReference type="ARBA" id="ARBA00012000"/>
    </source>
</evidence>
<evidence type="ECO:0000256" key="1">
    <source>
        <dbReference type="ARBA" id="ARBA00000086"/>
    </source>
</evidence>
<accession>A0A9Q2XLV6</accession>
<comment type="similarity">
    <text evidence="2">Belongs to the alkylbase DNA glycosidase AlkA family.</text>
</comment>
<keyword evidence="8" id="KW-1185">Reference proteome</keyword>
<sequence>MNPLFYTQATDHLAALDPVWAEHIERTGPCLHQPLPTRDPYQALVRAIAYQQLHAKAAEAILRRFLALYPDSDFPSPEQLLASTPEQLRGCGFSARKLATVQAIAQARLDGLVPDPAQARALDEASLIERLTQLPGVGRWTVEMLLIYTLERMDILPADDFGVREGYRRLFSLPAQPTRKQMLELSAAWSPYRTVAAWYLWRVPATR</sequence>
<dbReference type="RefSeq" id="WP_217976550.1">
    <property type="nucleotide sequence ID" value="NZ_JAHTBI010000054.1"/>
</dbReference>
<organism evidence="7 8">
    <name type="scientific">Pseudomonas aegrilactucae</name>
    <dbReference type="NCBI Taxonomy" id="2854028"/>
    <lineage>
        <taxon>Bacteria</taxon>
        <taxon>Pseudomonadati</taxon>
        <taxon>Pseudomonadota</taxon>
        <taxon>Gammaproteobacteria</taxon>
        <taxon>Pseudomonadales</taxon>
        <taxon>Pseudomonadaceae</taxon>
        <taxon>Pseudomonas</taxon>
    </lineage>
</organism>
<evidence type="ECO:0000259" key="6">
    <source>
        <dbReference type="SMART" id="SM00478"/>
    </source>
</evidence>
<protein>
    <recommendedName>
        <fullName evidence="3">DNA-3-methyladenine glycosylase II</fullName>
        <ecNumber evidence="3">3.2.2.21</ecNumber>
    </recommendedName>
</protein>
<dbReference type="SMART" id="SM00478">
    <property type="entry name" value="ENDO3c"/>
    <property type="match status" value="1"/>
</dbReference>
<dbReference type="FunFam" id="1.10.340.30:FF:000004">
    <property type="entry name" value="DNA-3-methyladenine glycosylase II"/>
    <property type="match status" value="1"/>
</dbReference>
<reference evidence="7" key="1">
    <citation type="journal article" date="2022" name="Int. J. Syst. Evol. Microbiol.">
        <title>Pseudomonas aegrilactucae sp. nov. and Pseudomonas morbosilactucae sp. nov., pathogens causing bacterial rot of lettuce in Japan.</title>
        <authorList>
            <person name="Sawada H."/>
            <person name="Fujikawa T."/>
            <person name="Satou M."/>
        </authorList>
    </citation>
    <scope>NUCLEOTIDE SEQUENCE</scope>
    <source>
        <strain evidence="7">MAFF 301350</strain>
    </source>
</reference>
<gene>
    <name evidence="7" type="ORF">KUO17_16210</name>
</gene>
<dbReference type="EMBL" id="JAHTBI010000054">
    <property type="protein sequence ID" value="MBV6288554.1"/>
    <property type="molecule type" value="Genomic_DNA"/>
</dbReference>
<dbReference type="InterPro" id="IPR051912">
    <property type="entry name" value="Alkylbase_DNA_Glycosylase/TA"/>
</dbReference>
<dbReference type="GO" id="GO:0032993">
    <property type="term" value="C:protein-DNA complex"/>
    <property type="evidence" value="ECO:0007669"/>
    <property type="project" value="TreeGrafter"/>
</dbReference>
<reference evidence="7" key="2">
    <citation type="journal article" date="2023" name="Plant Pathol.">
        <title>Dismantling and reorganizing Pseudomonas marginalis sensu#lato.</title>
        <authorList>
            <person name="Sawada H."/>
            <person name="Fujikawa T."/>
            <person name="Satou M."/>
        </authorList>
    </citation>
    <scope>NUCLEOTIDE SEQUENCE</scope>
    <source>
        <strain evidence="7">MAFF 301350</strain>
    </source>
</reference>